<dbReference type="Proteomes" id="UP001165064">
    <property type="component" value="Unassembled WGS sequence"/>
</dbReference>
<organism evidence="1 2">
    <name type="scientific">Ambrosiozyma monospora</name>
    <name type="common">Yeast</name>
    <name type="synonym">Endomycopsis monosporus</name>
    <dbReference type="NCBI Taxonomy" id="43982"/>
    <lineage>
        <taxon>Eukaryota</taxon>
        <taxon>Fungi</taxon>
        <taxon>Dikarya</taxon>
        <taxon>Ascomycota</taxon>
        <taxon>Saccharomycotina</taxon>
        <taxon>Pichiomycetes</taxon>
        <taxon>Pichiales</taxon>
        <taxon>Pichiaceae</taxon>
        <taxon>Ambrosiozyma</taxon>
    </lineage>
</organism>
<sequence>MLFTTNYTKFILLLSLSRTLTTALPFPIATANPNPTLNSGLTTTTNETNTATSSATPTPSPTTTSITSETTQITLTQDITNTIHLTVTQYVGITANPNGSEPSSQTTIFGDNGDVLAVIGDRPTCYTVTGTETGSDGQQQVTEVIVGFVDQALTMTVEATRSTATTDGGDEARQTTLSTVTTFGQ</sequence>
<keyword evidence="2" id="KW-1185">Reference proteome</keyword>
<protein>
    <submittedName>
        <fullName evidence="1">Unnamed protein product</fullName>
    </submittedName>
</protein>
<gene>
    <name evidence="1" type="ORF">Amon02_000165500</name>
</gene>
<name>A0ACB5SV89_AMBMO</name>
<evidence type="ECO:0000313" key="2">
    <source>
        <dbReference type="Proteomes" id="UP001165064"/>
    </source>
</evidence>
<evidence type="ECO:0000313" key="1">
    <source>
        <dbReference type="EMBL" id="GME74130.1"/>
    </source>
</evidence>
<accession>A0ACB5SV89</accession>
<dbReference type="EMBL" id="BSXS01000844">
    <property type="protein sequence ID" value="GME74130.1"/>
    <property type="molecule type" value="Genomic_DNA"/>
</dbReference>
<proteinExistence type="predicted"/>
<comment type="caution">
    <text evidence="1">The sequence shown here is derived from an EMBL/GenBank/DDBJ whole genome shotgun (WGS) entry which is preliminary data.</text>
</comment>
<reference evidence="1" key="1">
    <citation type="submission" date="2023-04" db="EMBL/GenBank/DDBJ databases">
        <title>Ambrosiozyma monospora NBRC 10751.</title>
        <authorList>
            <person name="Ichikawa N."/>
            <person name="Sato H."/>
            <person name="Tonouchi N."/>
        </authorList>
    </citation>
    <scope>NUCLEOTIDE SEQUENCE</scope>
    <source>
        <strain evidence="1">NBRC 10751</strain>
    </source>
</reference>